<dbReference type="SUPFAM" id="SSF140566">
    <property type="entry name" value="FlgN-like"/>
    <property type="match status" value="1"/>
</dbReference>
<evidence type="ECO:0000256" key="2">
    <source>
        <dbReference type="ARBA" id="ARBA00007703"/>
    </source>
</evidence>
<keyword evidence="3" id="KW-1005">Bacterial flagellum biogenesis</keyword>
<keyword evidence="4" id="KW-0282">Flagellum</keyword>
<dbReference type="Pfam" id="PF05130">
    <property type="entry name" value="FlgN"/>
    <property type="match status" value="1"/>
</dbReference>
<evidence type="ECO:0000313" key="4">
    <source>
        <dbReference type="EMBL" id="SEK24780.1"/>
    </source>
</evidence>
<dbReference type="InterPro" id="IPR007809">
    <property type="entry name" value="FlgN-like"/>
</dbReference>
<organism evidence="4 5">
    <name type="scientific">Ectothiorhodospira marina</name>
    <dbReference type="NCBI Taxonomy" id="1396821"/>
    <lineage>
        <taxon>Bacteria</taxon>
        <taxon>Pseudomonadati</taxon>
        <taxon>Pseudomonadota</taxon>
        <taxon>Gammaproteobacteria</taxon>
        <taxon>Chromatiales</taxon>
        <taxon>Ectothiorhodospiraceae</taxon>
        <taxon>Ectothiorhodospira</taxon>
    </lineage>
</organism>
<dbReference type="InterPro" id="IPR036679">
    <property type="entry name" value="FlgN-like_sf"/>
</dbReference>
<proteinExistence type="inferred from homology"/>
<gene>
    <name evidence="4" type="ORF">SAMN05444515_101220</name>
</gene>
<evidence type="ECO:0000256" key="1">
    <source>
        <dbReference type="ARBA" id="ARBA00002397"/>
    </source>
</evidence>
<evidence type="ECO:0000313" key="5">
    <source>
        <dbReference type="Proteomes" id="UP000199256"/>
    </source>
</evidence>
<comment type="similarity">
    <text evidence="2">Belongs to the FlgN family.</text>
</comment>
<keyword evidence="4" id="KW-0966">Cell projection</keyword>
<sequence length="160" mass="18075">MNPTPFPEHLDQILSQSVREATSLESALQREGAALASRDLDELNAAVADKQVRVQALEALTRQQTELLQREGYETNAHGMDRVLRDWDEDGVLRPVWERLVEVMSHCHRLNQVNGGVVETSRRRVDQALHILRGEEARTELYDPHGRAFSASSSRPITKA</sequence>
<reference evidence="5" key="1">
    <citation type="submission" date="2016-10" db="EMBL/GenBank/DDBJ databases">
        <authorList>
            <person name="Varghese N."/>
            <person name="Submissions S."/>
        </authorList>
    </citation>
    <scope>NUCLEOTIDE SEQUENCE [LARGE SCALE GENOMIC DNA]</scope>
    <source>
        <strain evidence="5">DSM 241</strain>
    </source>
</reference>
<keyword evidence="4" id="KW-0969">Cilium</keyword>
<name>A0A1H7FKY5_9GAMM</name>
<dbReference type="STRING" id="1396821.SAMN05444515_101220"/>
<dbReference type="AlphaFoldDB" id="A0A1H7FKY5"/>
<dbReference type="OrthoDB" id="5298520at2"/>
<protein>
    <submittedName>
        <fullName evidence="4">Flagella synthesis protein FlgN</fullName>
    </submittedName>
</protein>
<dbReference type="GO" id="GO:0044780">
    <property type="term" value="P:bacterial-type flagellum assembly"/>
    <property type="evidence" value="ECO:0007669"/>
    <property type="project" value="InterPro"/>
</dbReference>
<dbReference type="RefSeq" id="WP_090249769.1">
    <property type="nucleotide sequence ID" value="NZ_FOAA01000001.1"/>
</dbReference>
<accession>A0A1H7FKY5</accession>
<keyword evidence="5" id="KW-1185">Reference proteome</keyword>
<dbReference type="EMBL" id="FOAA01000001">
    <property type="protein sequence ID" value="SEK24780.1"/>
    <property type="molecule type" value="Genomic_DNA"/>
</dbReference>
<evidence type="ECO:0000256" key="3">
    <source>
        <dbReference type="ARBA" id="ARBA00022795"/>
    </source>
</evidence>
<dbReference type="Gene3D" id="1.20.58.300">
    <property type="entry name" value="FlgN-like"/>
    <property type="match status" value="1"/>
</dbReference>
<dbReference type="Proteomes" id="UP000199256">
    <property type="component" value="Unassembled WGS sequence"/>
</dbReference>
<comment type="function">
    <text evidence="1">Required for the efficient initiation of filament assembly.</text>
</comment>